<organism evidence="6">
    <name type="scientific">freshwater metagenome</name>
    <dbReference type="NCBI Taxonomy" id="449393"/>
    <lineage>
        <taxon>unclassified sequences</taxon>
        <taxon>metagenomes</taxon>
        <taxon>ecological metagenomes</taxon>
    </lineage>
</organism>
<dbReference type="EMBL" id="CAFBLU010000004">
    <property type="protein sequence ID" value="CAB4864533.1"/>
    <property type="molecule type" value="Genomic_DNA"/>
</dbReference>
<dbReference type="GO" id="GO:0046872">
    <property type="term" value="F:metal ion binding"/>
    <property type="evidence" value="ECO:0007669"/>
    <property type="project" value="UniProtKB-KW"/>
</dbReference>
<dbReference type="PANTHER" id="PTHR32481">
    <property type="entry name" value="AMINOPEPTIDASE"/>
    <property type="match status" value="1"/>
</dbReference>
<evidence type="ECO:0000256" key="4">
    <source>
        <dbReference type="ARBA" id="ARBA00022723"/>
    </source>
</evidence>
<keyword evidence="5" id="KW-0378">Hydrolase</keyword>
<dbReference type="PANTHER" id="PTHR32481:SF20">
    <property type="entry name" value="AMINOPEPTIDASE YSDC"/>
    <property type="match status" value="1"/>
</dbReference>
<sequence>MTAPDTLLQLLRAPGPSGREAAAAAVFREAASKFTDDVEGDLVGSSTARVKGTGSGRTLAIVGHIDEIGLIVSHIDDKGFLRFQQVGGWDPVVLIGQRVEIAGRNGKIAGVIARKPIHLMETEERGKSAKIKDLHIDIGAKDADDAKTYVRVGDVGVIAVEPLELPNGRLASRAMDNRIGCFVALEAARLVAEAGGAAFDVVAVAASQEETTFGGSTTVTHRLRPDVAIAVDVTFATDQPGVETGALSESPLGSGPSITRGTNLHPVVSDGLVDVAEAKKIDHTIAADGRTTSTDADAINISRDGVPTGLVSVPLRYMHSPVEVVQLSDIELSAKLIAEYALSLAADVDFNR</sequence>
<proteinExistence type="inferred from homology"/>
<evidence type="ECO:0000256" key="3">
    <source>
        <dbReference type="ARBA" id="ARBA00022670"/>
    </source>
</evidence>
<keyword evidence="2" id="KW-0031">Aminopeptidase</keyword>
<evidence type="ECO:0000256" key="5">
    <source>
        <dbReference type="ARBA" id="ARBA00022801"/>
    </source>
</evidence>
<dbReference type="Gene3D" id="2.40.30.40">
    <property type="entry name" value="Peptidase M42, domain 2"/>
    <property type="match status" value="1"/>
</dbReference>
<evidence type="ECO:0000256" key="1">
    <source>
        <dbReference type="ARBA" id="ARBA00006272"/>
    </source>
</evidence>
<dbReference type="InterPro" id="IPR023367">
    <property type="entry name" value="Peptidase_M42_dom2"/>
</dbReference>
<dbReference type="SUPFAM" id="SSF101821">
    <property type="entry name" value="Aminopeptidase/glucanase lid domain"/>
    <property type="match status" value="1"/>
</dbReference>
<accession>A0A6J7DBN4</accession>
<dbReference type="GO" id="GO:0004177">
    <property type="term" value="F:aminopeptidase activity"/>
    <property type="evidence" value="ECO:0007669"/>
    <property type="project" value="UniProtKB-KW"/>
</dbReference>
<dbReference type="Gene3D" id="3.40.630.10">
    <property type="entry name" value="Zn peptidases"/>
    <property type="match status" value="1"/>
</dbReference>
<name>A0A6J7DBN4_9ZZZZ</name>
<dbReference type="SUPFAM" id="SSF53187">
    <property type="entry name" value="Zn-dependent exopeptidases"/>
    <property type="match status" value="1"/>
</dbReference>
<dbReference type="PIRSF" id="PIRSF001123">
    <property type="entry name" value="PepA_GA"/>
    <property type="match status" value="1"/>
</dbReference>
<gene>
    <name evidence="6" type="ORF">UFOPK3444_00371</name>
</gene>
<dbReference type="InterPro" id="IPR051464">
    <property type="entry name" value="Peptidase_M42_aminopept"/>
</dbReference>
<dbReference type="GO" id="GO:0006508">
    <property type="term" value="P:proteolysis"/>
    <property type="evidence" value="ECO:0007669"/>
    <property type="project" value="UniProtKB-KW"/>
</dbReference>
<evidence type="ECO:0000313" key="6">
    <source>
        <dbReference type="EMBL" id="CAB4864533.1"/>
    </source>
</evidence>
<comment type="similarity">
    <text evidence="1">Belongs to the peptidase M42 family.</text>
</comment>
<dbReference type="AlphaFoldDB" id="A0A6J7DBN4"/>
<keyword evidence="4" id="KW-0479">Metal-binding</keyword>
<dbReference type="InterPro" id="IPR008007">
    <property type="entry name" value="Peptidase_M42"/>
</dbReference>
<keyword evidence="3" id="KW-0645">Protease</keyword>
<evidence type="ECO:0000256" key="2">
    <source>
        <dbReference type="ARBA" id="ARBA00022438"/>
    </source>
</evidence>
<dbReference type="Pfam" id="PF05343">
    <property type="entry name" value="Peptidase_M42"/>
    <property type="match status" value="1"/>
</dbReference>
<protein>
    <submittedName>
        <fullName evidence="6">Unannotated protein</fullName>
    </submittedName>
</protein>
<reference evidence="6" key="1">
    <citation type="submission" date="2020-05" db="EMBL/GenBank/DDBJ databases">
        <authorList>
            <person name="Chiriac C."/>
            <person name="Salcher M."/>
            <person name="Ghai R."/>
            <person name="Kavagutti S V."/>
        </authorList>
    </citation>
    <scope>NUCLEOTIDE SEQUENCE</scope>
</reference>